<proteinExistence type="predicted"/>
<sequence length="140" mass="15740">MSGMSRLSFLIYHSDILLQLGSSKVIGPFDTLLGTMACKPEQDRTQISLNVSEEVQPSLSLKSIYESHAKVPDLRDEIKEIADLGKSLPVEGFDDMNEDDINQLFESHNVELTERELIELTENNYEAQEKGEDDEVPAPK</sequence>
<dbReference type="OrthoDB" id="8194752at2759"/>
<gene>
    <name evidence="1" type="ORF">ACAOBT_LOCUS29187</name>
</gene>
<dbReference type="AlphaFoldDB" id="A0A9P0M3M5"/>
<evidence type="ECO:0000313" key="2">
    <source>
        <dbReference type="Proteomes" id="UP001152888"/>
    </source>
</evidence>
<dbReference type="EMBL" id="CAKOFQ010007696">
    <property type="protein sequence ID" value="CAH2006597.1"/>
    <property type="molecule type" value="Genomic_DNA"/>
</dbReference>
<protein>
    <submittedName>
        <fullName evidence="1">Uncharacterized protein</fullName>
    </submittedName>
</protein>
<name>A0A9P0M3M5_ACAOB</name>
<evidence type="ECO:0000313" key="1">
    <source>
        <dbReference type="EMBL" id="CAH2006597.1"/>
    </source>
</evidence>
<comment type="caution">
    <text evidence="1">The sequence shown here is derived from an EMBL/GenBank/DDBJ whole genome shotgun (WGS) entry which is preliminary data.</text>
</comment>
<accession>A0A9P0M3M5</accession>
<organism evidence="1 2">
    <name type="scientific">Acanthoscelides obtectus</name>
    <name type="common">Bean weevil</name>
    <name type="synonym">Bruchus obtectus</name>
    <dbReference type="NCBI Taxonomy" id="200917"/>
    <lineage>
        <taxon>Eukaryota</taxon>
        <taxon>Metazoa</taxon>
        <taxon>Ecdysozoa</taxon>
        <taxon>Arthropoda</taxon>
        <taxon>Hexapoda</taxon>
        <taxon>Insecta</taxon>
        <taxon>Pterygota</taxon>
        <taxon>Neoptera</taxon>
        <taxon>Endopterygota</taxon>
        <taxon>Coleoptera</taxon>
        <taxon>Polyphaga</taxon>
        <taxon>Cucujiformia</taxon>
        <taxon>Chrysomeloidea</taxon>
        <taxon>Chrysomelidae</taxon>
        <taxon>Bruchinae</taxon>
        <taxon>Bruchini</taxon>
        <taxon>Acanthoscelides</taxon>
    </lineage>
</organism>
<reference evidence="1" key="1">
    <citation type="submission" date="2022-03" db="EMBL/GenBank/DDBJ databases">
        <authorList>
            <person name="Sayadi A."/>
        </authorList>
    </citation>
    <scope>NUCLEOTIDE SEQUENCE</scope>
</reference>
<dbReference type="Proteomes" id="UP001152888">
    <property type="component" value="Unassembled WGS sequence"/>
</dbReference>
<keyword evidence="2" id="KW-1185">Reference proteome</keyword>